<dbReference type="EMBL" id="BARS01008328">
    <property type="protein sequence ID" value="GAF77188.1"/>
    <property type="molecule type" value="Genomic_DNA"/>
</dbReference>
<evidence type="ECO:0000313" key="1">
    <source>
        <dbReference type="EMBL" id="GAF77188.1"/>
    </source>
</evidence>
<dbReference type="AlphaFoldDB" id="X0S815"/>
<accession>X0S815</accession>
<name>X0S815_9ZZZZ</name>
<protein>
    <submittedName>
        <fullName evidence="1">Uncharacterized protein</fullName>
    </submittedName>
</protein>
<comment type="caution">
    <text evidence="1">The sequence shown here is derived from an EMBL/GenBank/DDBJ whole genome shotgun (WGS) entry which is preliminary data.</text>
</comment>
<proteinExistence type="predicted"/>
<organism evidence="1">
    <name type="scientific">marine sediment metagenome</name>
    <dbReference type="NCBI Taxonomy" id="412755"/>
    <lineage>
        <taxon>unclassified sequences</taxon>
        <taxon>metagenomes</taxon>
        <taxon>ecological metagenomes</taxon>
    </lineage>
</organism>
<reference evidence="1" key="1">
    <citation type="journal article" date="2014" name="Front. Microbiol.">
        <title>High frequency of phylogenetically diverse reductive dehalogenase-homologous genes in deep subseafloor sedimentary metagenomes.</title>
        <authorList>
            <person name="Kawai M."/>
            <person name="Futagami T."/>
            <person name="Toyoda A."/>
            <person name="Takaki Y."/>
            <person name="Nishi S."/>
            <person name="Hori S."/>
            <person name="Arai W."/>
            <person name="Tsubouchi T."/>
            <person name="Morono Y."/>
            <person name="Uchiyama I."/>
            <person name="Ito T."/>
            <person name="Fujiyama A."/>
            <person name="Inagaki F."/>
            <person name="Takami H."/>
        </authorList>
    </citation>
    <scope>NUCLEOTIDE SEQUENCE</scope>
    <source>
        <strain evidence="1">Expedition CK06-06</strain>
    </source>
</reference>
<gene>
    <name evidence="1" type="ORF">S01H1_15901</name>
</gene>
<feature type="non-terminal residue" evidence="1">
    <location>
        <position position="31"/>
    </location>
</feature>
<sequence length="31" mass="3668">MTQENKNFSVISKQVSMINILEDTSFYEEKN</sequence>